<evidence type="ECO:0000256" key="4">
    <source>
        <dbReference type="PROSITE-ProRule" id="PRU00502"/>
    </source>
</evidence>
<dbReference type="GO" id="GO:0043130">
    <property type="term" value="F:ubiquitin binding"/>
    <property type="evidence" value="ECO:0007669"/>
    <property type="project" value="EnsemblFungi"/>
</dbReference>
<dbReference type="CDD" id="cd16457">
    <property type="entry name" value="RING-H2_BRAP2"/>
    <property type="match status" value="1"/>
</dbReference>
<dbReference type="PROSITE" id="PS50271">
    <property type="entry name" value="ZF_UBP"/>
    <property type="match status" value="1"/>
</dbReference>
<feature type="domain" description="RING-type" evidence="7">
    <location>
        <begin position="192"/>
        <end position="232"/>
    </location>
</feature>
<dbReference type="GO" id="GO:0005737">
    <property type="term" value="C:cytoplasm"/>
    <property type="evidence" value="ECO:0007669"/>
    <property type="project" value="TreeGrafter"/>
</dbReference>
<proteinExistence type="predicted"/>
<protein>
    <submittedName>
        <fullName evidence="9">Zf-UBP-domain-containing protein</fullName>
    </submittedName>
</protein>
<dbReference type="InterPro" id="IPR011422">
    <property type="entry name" value="BRAP2/ETP1_RRM"/>
</dbReference>
<dbReference type="PANTHER" id="PTHR24007">
    <property type="entry name" value="BRCA1-ASSOCIATED PROTEIN"/>
    <property type="match status" value="1"/>
</dbReference>
<evidence type="ECO:0000259" key="7">
    <source>
        <dbReference type="PROSITE" id="PS50089"/>
    </source>
</evidence>
<dbReference type="GO" id="GO:0007265">
    <property type="term" value="P:Ras protein signal transduction"/>
    <property type="evidence" value="ECO:0007669"/>
    <property type="project" value="TreeGrafter"/>
</dbReference>
<feature type="compositionally biased region" description="Basic residues" evidence="6">
    <location>
        <begin position="520"/>
        <end position="531"/>
    </location>
</feature>
<dbReference type="SMART" id="SM00184">
    <property type="entry name" value="RING"/>
    <property type="match status" value="1"/>
</dbReference>
<evidence type="ECO:0000256" key="5">
    <source>
        <dbReference type="SAM" id="Coils"/>
    </source>
</evidence>
<evidence type="ECO:0000256" key="2">
    <source>
        <dbReference type="ARBA" id="ARBA00022771"/>
    </source>
</evidence>
<sequence>MDLATDADIEPLRAKALGYGVIRLYRQNENINKDTGDDDIFKKLNEISGDGTIIAIVAVPSYFTATDLLGFVGETARENVSHFRFIKSHTPNRFMVLMKFRTKKNALLFQDNYNGRKFNSMEPETCHVIFVKSILFRTDNDHRVENQSNSIPYLLDDPFMSNPKNSQSHSQSQLTVKPLPPPTPKLIELPTCPVCLERMDSSISGLLTIPCQHTFHCQCLSKWKDDTCPICRYTSLKYRKFDFNSNNINNFNTNEHTEDKCFFCGIQQNLWICLICGNIGCGRYDSGHAIEHFKETGHCFSMDINSQRVWDYAGDNYVHRLLTNEADGKLVELSSRNDCSFNANSEKNANGSNDSKVENMNLEYTHILVSQLESQREYFEDKISQFVDKNQKLSDENEQLEKSLSKLEASIKTIKEESLSAIESKMDKYSKLLTKNFEKYNELNKRYQEEKSMGEGLFRRIQKLEADKKKLADEKMELQTSNEDLGEQVKDLMFYLESQDKFRDAAEDVKEGTVVLQPPAKKHRSRNKKKR</sequence>
<dbReference type="InParanoid" id="A0A1D2VNL1"/>
<evidence type="ECO:0000256" key="6">
    <source>
        <dbReference type="SAM" id="MobiDB-lite"/>
    </source>
</evidence>
<dbReference type="InterPro" id="IPR047243">
    <property type="entry name" value="RING-H2_BRAP2"/>
</dbReference>
<dbReference type="SUPFAM" id="SSF57850">
    <property type="entry name" value="RING/U-box"/>
    <property type="match status" value="2"/>
</dbReference>
<dbReference type="Pfam" id="PF02148">
    <property type="entry name" value="zf-UBP"/>
    <property type="match status" value="1"/>
</dbReference>
<dbReference type="Gene3D" id="3.30.40.10">
    <property type="entry name" value="Zinc/RING finger domain, C3HC4 (zinc finger)"/>
    <property type="match status" value="2"/>
</dbReference>
<dbReference type="Pfam" id="PF07576">
    <property type="entry name" value="BRAP2"/>
    <property type="match status" value="1"/>
</dbReference>
<evidence type="ECO:0000256" key="1">
    <source>
        <dbReference type="ARBA" id="ARBA00022723"/>
    </source>
</evidence>
<dbReference type="GO" id="GO:0016567">
    <property type="term" value="P:protein ubiquitination"/>
    <property type="evidence" value="ECO:0007669"/>
    <property type="project" value="TreeGrafter"/>
</dbReference>
<evidence type="ECO:0000256" key="3">
    <source>
        <dbReference type="ARBA" id="ARBA00022833"/>
    </source>
</evidence>
<gene>
    <name evidence="9" type="ORF">ASCRUDRAFT_31137</name>
</gene>
<dbReference type="GO" id="GO:0045471">
    <property type="term" value="P:response to ethanol"/>
    <property type="evidence" value="ECO:0007669"/>
    <property type="project" value="EnsemblFungi"/>
</dbReference>
<dbReference type="InterPro" id="IPR001607">
    <property type="entry name" value="Znf_UBP"/>
</dbReference>
<dbReference type="GeneID" id="30963885"/>
<dbReference type="FunCoup" id="A0A1D2VNL1">
    <property type="interactions" value="736"/>
</dbReference>
<dbReference type="AlphaFoldDB" id="A0A1D2VNL1"/>
<accession>A0A1D2VNL1</accession>
<dbReference type="Proteomes" id="UP000095038">
    <property type="component" value="Unassembled WGS sequence"/>
</dbReference>
<keyword evidence="3" id="KW-0862">Zinc</keyword>
<feature type="domain" description="UBP-type" evidence="8">
    <location>
        <begin position="229"/>
        <end position="337"/>
    </location>
</feature>
<dbReference type="GO" id="GO:0008270">
    <property type="term" value="F:zinc ion binding"/>
    <property type="evidence" value="ECO:0007669"/>
    <property type="project" value="UniProtKB-KW"/>
</dbReference>
<keyword evidence="5" id="KW-0175">Coiled coil</keyword>
<dbReference type="InterPro" id="IPR013083">
    <property type="entry name" value="Znf_RING/FYVE/PHD"/>
</dbReference>
<keyword evidence="1" id="KW-0479">Metal-binding</keyword>
<evidence type="ECO:0000313" key="10">
    <source>
        <dbReference type="Proteomes" id="UP000095038"/>
    </source>
</evidence>
<dbReference type="GO" id="GO:0008139">
    <property type="term" value="F:nuclear localization sequence binding"/>
    <property type="evidence" value="ECO:0007669"/>
    <property type="project" value="EnsemblFungi"/>
</dbReference>
<organism evidence="9 10">
    <name type="scientific">Ascoidea rubescens DSM 1968</name>
    <dbReference type="NCBI Taxonomy" id="1344418"/>
    <lineage>
        <taxon>Eukaryota</taxon>
        <taxon>Fungi</taxon>
        <taxon>Dikarya</taxon>
        <taxon>Ascomycota</taxon>
        <taxon>Saccharomycotina</taxon>
        <taxon>Saccharomycetes</taxon>
        <taxon>Ascoideaceae</taxon>
        <taxon>Ascoidea</taxon>
    </lineage>
</organism>
<evidence type="ECO:0000313" key="9">
    <source>
        <dbReference type="EMBL" id="ODV63186.1"/>
    </source>
</evidence>
<evidence type="ECO:0000259" key="8">
    <source>
        <dbReference type="PROSITE" id="PS50271"/>
    </source>
</evidence>
<dbReference type="EMBL" id="KV454476">
    <property type="protein sequence ID" value="ODV63186.1"/>
    <property type="molecule type" value="Genomic_DNA"/>
</dbReference>
<feature type="coiled-coil region" evidence="5">
    <location>
        <begin position="383"/>
        <end position="488"/>
    </location>
</feature>
<dbReference type="RefSeq" id="XP_020049493.1">
    <property type="nucleotide sequence ID" value="XM_020190249.1"/>
</dbReference>
<dbReference type="STRING" id="1344418.A0A1D2VNL1"/>
<dbReference type="OrthoDB" id="273556at2759"/>
<dbReference type="PROSITE" id="PS50089">
    <property type="entry name" value="ZF_RING_2"/>
    <property type="match status" value="1"/>
</dbReference>
<feature type="region of interest" description="Disordered" evidence="6">
    <location>
        <begin position="507"/>
        <end position="531"/>
    </location>
</feature>
<dbReference type="InterPro" id="IPR034931">
    <property type="entry name" value="ETP1_RRM"/>
</dbReference>
<keyword evidence="2 4" id="KW-0863">Zinc-finger</keyword>
<name>A0A1D2VNL1_9ASCO</name>
<dbReference type="GO" id="GO:0061630">
    <property type="term" value="F:ubiquitin protein ligase activity"/>
    <property type="evidence" value="ECO:0007669"/>
    <property type="project" value="TreeGrafter"/>
</dbReference>
<dbReference type="InterPro" id="IPR001841">
    <property type="entry name" value="Znf_RING"/>
</dbReference>
<dbReference type="CDD" id="cd12717">
    <property type="entry name" value="RRM_ETP1"/>
    <property type="match status" value="1"/>
</dbReference>
<dbReference type="PANTHER" id="PTHR24007:SF7">
    <property type="entry name" value="BRCA1-ASSOCIATED PROTEIN"/>
    <property type="match status" value="1"/>
</dbReference>
<keyword evidence="10" id="KW-1185">Reference proteome</keyword>
<reference evidence="10" key="1">
    <citation type="submission" date="2016-05" db="EMBL/GenBank/DDBJ databases">
        <title>Comparative genomics of biotechnologically important yeasts.</title>
        <authorList>
            <consortium name="DOE Joint Genome Institute"/>
            <person name="Riley R."/>
            <person name="Haridas S."/>
            <person name="Wolfe K.H."/>
            <person name="Lopes M.R."/>
            <person name="Hittinger C.T."/>
            <person name="Goker M."/>
            <person name="Salamov A."/>
            <person name="Wisecaver J."/>
            <person name="Long T.M."/>
            <person name="Aerts A.L."/>
            <person name="Barry K."/>
            <person name="Choi C."/>
            <person name="Clum A."/>
            <person name="Coughlan A.Y."/>
            <person name="Deshpande S."/>
            <person name="Douglass A.P."/>
            <person name="Hanson S.J."/>
            <person name="Klenk H.-P."/>
            <person name="Labutti K."/>
            <person name="Lapidus A."/>
            <person name="Lindquist E."/>
            <person name="Lipzen A."/>
            <person name="Meier-Kolthoff J.P."/>
            <person name="Ohm R.A."/>
            <person name="Otillar R.P."/>
            <person name="Pangilinan J."/>
            <person name="Peng Y."/>
            <person name="Rokas A."/>
            <person name="Rosa C.A."/>
            <person name="Scheuner C."/>
            <person name="Sibirny A.A."/>
            <person name="Slot J.C."/>
            <person name="Stielow J.B."/>
            <person name="Sun H."/>
            <person name="Kurtzman C.P."/>
            <person name="Blackwell M."/>
            <person name="Grigoriev I.V."/>
            <person name="Jeffries T.W."/>
        </authorList>
    </citation>
    <scope>NUCLEOTIDE SEQUENCE [LARGE SCALE GENOMIC DNA]</scope>
    <source>
        <strain evidence="10">DSM 1968</strain>
    </source>
</reference>
<dbReference type="SMART" id="SM00290">
    <property type="entry name" value="ZnF_UBP"/>
    <property type="match status" value="1"/>
</dbReference>
<dbReference type="Pfam" id="PF13639">
    <property type="entry name" value="zf-RING_2"/>
    <property type="match status" value="1"/>
</dbReference>